<dbReference type="FunFam" id="1.10.8.270:FF:000001">
    <property type="entry name" value="TBC1 domain family member 1"/>
    <property type="match status" value="1"/>
</dbReference>
<feature type="domain" description="Rab-GAP TBC" evidence="5">
    <location>
        <begin position="646"/>
        <end position="830"/>
    </location>
</feature>
<feature type="compositionally biased region" description="Polar residues" evidence="4">
    <location>
        <begin position="404"/>
        <end position="413"/>
    </location>
</feature>
<organism evidence="6 7">
    <name type="scientific">Lunasporangiospora selenospora</name>
    <dbReference type="NCBI Taxonomy" id="979761"/>
    <lineage>
        <taxon>Eukaryota</taxon>
        <taxon>Fungi</taxon>
        <taxon>Fungi incertae sedis</taxon>
        <taxon>Mucoromycota</taxon>
        <taxon>Mortierellomycotina</taxon>
        <taxon>Mortierellomycetes</taxon>
        <taxon>Mortierellales</taxon>
        <taxon>Mortierellaceae</taxon>
        <taxon>Lunasporangiospora</taxon>
    </lineage>
</organism>
<feature type="region of interest" description="Disordered" evidence="4">
    <location>
        <begin position="1"/>
        <end position="493"/>
    </location>
</feature>
<feature type="compositionally biased region" description="Low complexity" evidence="4">
    <location>
        <begin position="39"/>
        <end position="56"/>
    </location>
</feature>
<evidence type="ECO:0000256" key="1">
    <source>
        <dbReference type="ARBA" id="ARBA00022468"/>
    </source>
</evidence>
<dbReference type="PROSITE" id="PS50086">
    <property type="entry name" value="TBC_RABGAP"/>
    <property type="match status" value="1"/>
</dbReference>
<feature type="compositionally biased region" description="Acidic residues" evidence="4">
    <location>
        <begin position="83"/>
        <end position="98"/>
    </location>
</feature>
<dbReference type="FunFam" id="1.10.472.80:FF:000027">
    <property type="entry name" value="GTPase activating protein (Evi5)"/>
    <property type="match status" value="1"/>
</dbReference>
<feature type="region of interest" description="Disordered" evidence="4">
    <location>
        <begin position="511"/>
        <end position="536"/>
    </location>
</feature>
<feature type="compositionally biased region" description="Low complexity" evidence="4">
    <location>
        <begin position="294"/>
        <end position="312"/>
    </location>
</feature>
<dbReference type="Gene3D" id="1.10.472.80">
    <property type="entry name" value="Ypt/Rab-GAP domain of gyp1p, domain 3"/>
    <property type="match status" value="1"/>
</dbReference>
<dbReference type="SMART" id="SM00164">
    <property type="entry name" value="TBC"/>
    <property type="match status" value="1"/>
</dbReference>
<feature type="compositionally biased region" description="Polar residues" evidence="4">
    <location>
        <begin position="524"/>
        <end position="534"/>
    </location>
</feature>
<feature type="compositionally biased region" description="Acidic residues" evidence="4">
    <location>
        <begin position="172"/>
        <end position="184"/>
    </location>
</feature>
<dbReference type="SUPFAM" id="SSF47923">
    <property type="entry name" value="Ypt/Rab-GAP domain of gyp1p"/>
    <property type="match status" value="2"/>
</dbReference>
<dbReference type="Gene3D" id="1.10.8.270">
    <property type="entry name" value="putative rabgap domain of human tbc1 domain family member 14 like domains"/>
    <property type="match status" value="1"/>
</dbReference>
<dbReference type="InterPro" id="IPR000195">
    <property type="entry name" value="Rab-GAP-TBC_dom"/>
</dbReference>
<dbReference type="Pfam" id="PF23436">
    <property type="entry name" value="RabGap-TBC_2"/>
    <property type="match status" value="1"/>
</dbReference>
<evidence type="ECO:0000256" key="2">
    <source>
        <dbReference type="ARBA" id="ARBA00023054"/>
    </source>
</evidence>
<evidence type="ECO:0000313" key="6">
    <source>
        <dbReference type="EMBL" id="KAF9578801.1"/>
    </source>
</evidence>
<feature type="compositionally biased region" description="Polar residues" evidence="4">
    <location>
        <begin position="246"/>
        <end position="258"/>
    </location>
</feature>
<sequence>MVNKRSSFASYEDKDYDPLDSYGYSDQPDHRSDPKSPKPDTATVAPAPAATSTATPDIFSRSSWEETVEPYPSDAFDYSQDYGDNDDDGDDDGDDDYDYSQQYSQVAAHVPSPRQASGEGDLDDEAATSPNPDLFKSSILGPRSSVCSAKSYSSNTKHHSFGYNGEQRPEPSDSESNSESESDQDQARSKNAPSVVVAASPNPVPADPSAPATSSKPLASSPPGSQSAPTADQSESLPRTVRGATPPTSKSADIQLNESVHASTTASSPPASPEPVSVPVPVPGIYASTSAHQTPADSPISSSLSSTASDSSIPKRLSGSESDTSNSSVSSVSICSPTLRSPLKSSQRPGLNQRTLSGASRTSRDIAQGRHYPDFHRTLDTNPRSAVHTPDLSDSELNDVALDESSSQDGTVQNRREGHSRKASGTVATPRAPVAASNAGFPSSFFGGRPHPKAQQFQQLQQPSSQPATPSQPQPATVILPESRPPMVRSGSSSISSIASTIQGAFLGRGFAPTTSPGLPPMPVQSSRVSTSHRGTPAGMVINTGVEFRSSGAISPGRASTYSTMTMDSNMDLLLARLDSKNSGADQDPTKNQESNDAEMDRAIGFAKEESASEDVDWDYWGALMHDYNAVAKKNPKQLTAMIQKGVPPALRGLIWQLLAKSKDPQLEATFAELLKSSSSHEKQIIRDMSRTFPNHEYFQNDGPGQEALFNVVKAYSLYDKEVGYCQGLSFVVGPLLLNMPEEEAFCILVRMMNTFEMRGHFTPEMNVLQLRLFQYEQLMEEIVPMVAKHFQNQGIKSTMYASQWFMTLFAYKFPLELVFRVYDILFVEGVESIFRFSIALLKANHDQILNHEFETLIEFLKNGLFEPYMEDAGLLIRDAYSVKVTPKKLQQYAQKYNALVQKQQAELAAEESLRESNRQLSMHVRRLEGSLHTLNKEHVDLARELISRKVEMAQLQDQNDVLTQKSCDLTKIVDSQAKEVEDRLRGEIDGVLARNVELVKKNELLEDQLAYLETQLIETKMKYAECENEKGGLARKLSDMRKALSAS</sequence>
<comment type="caution">
    <text evidence="6">The sequence shown here is derived from an EMBL/GenBank/DDBJ whole genome shotgun (WGS) entry which is preliminary data.</text>
</comment>
<feature type="compositionally biased region" description="Basic and acidic residues" evidence="4">
    <location>
        <begin position="27"/>
        <end position="38"/>
    </location>
</feature>
<keyword evidence="7" id="KW-1185">Reference proteome</keyword>
<dbReference type="Proteomes" id="UP000780801">
    <property type="component" value="Unassembled WGS sequence"/>
</dbReference>
<reference evidence="6" key="1">
    <citation type="journal article" date="2020" name="Fungal Divers.">
        <title>Resolving the Mortierellaceae phylogeny through synthesis of multi-gene phylogenetics and phylogenomics.</title>
        <authorList>
            <person name="Vandepol N."/>
            <person name="Liber J."/>
            <person name="Desiro A."/>
            <person name="Na H."/>
            <person name="Kennedy M."/>
            <person name="Barry K."/>
            <person name="Grigoriev I.V."/>
            <person name="Miller A.N."/>
            <person name="O'Donnell K."/>
            <person name="Stajich J.E."/>
            <person name="Bonito G."/>
        </authorList>
    </citation>
    <scope>NUCLEOTIDE SEQUENCE</scope>
    <source>
        <strain evidence="6">KOD1015</strain>
    </source>
</reference>
<dbReference type="GO" id="GO:0005096">
    <property type="term" value="F:GTPase activator activity"/>
    <property type="evidence" value="ECO:0007669"/>
    <property type="project" value="UniProtKB-KW"/>
</dbReference>
<keyword evidence="2 3" id="KW-0175">Coiled coil</keyword>
<dbReference type="OrthoDB" id="295078at2759"/>
<dbReference type="PANTHER" id="PTHR47219:SF9">
    <property type="entry name" value="GTPASE ACTIVATING PROTEIN AND CENTROSOME-ASSOCIATED, ISOFORM B"/>
    <property type="match status" value="1"/>
</dbReference>
<dbReference type="InterPro" id="IPR035969">
    <property type="entry name" value="Rab-GAP_TBC_sf"/>
</dbReference>
<feature type="compositionally biased region" description="Low complexity" evidence="4">
    <location>
        <begin position="319"/>
        <end position="336"/>
    </location>
</feature>
<dbReference type="GO" id="GO:0031267">
    <property type="term" value="F:small GTPase binding"/>
    <property type="evidence" value="ECO:0007669"/>
    <property type="project" value="TreeGrafter"/>
</dbReference>
<feature type="compositionally biased region" description="Polar residues" evidence="4">
    <location>
        <begin position="145"/>
        <end position="155"/>
    </location>
</feature>
<feature type="coiled-coil region" evidence="3">
    <location>
        <begin position="996"/>
        <end position="1030"/>
    </location>
</feature>
<feature type="compositionally biased region" description="Low complexity" evidence="4">
    <location>
        <begin position="192"/>
        <end position="201"/>
    </location>
</feature>
<protein>
    <submittedName>
        <fullName evidence="6">GTPase-activating protein</fullName>
    </submittedName>
</protein>
<feature type="compositionally biased region" description="Basic and acidic residues" evidence="4">
    <location>
        <begin position="362"/>
        <end position="379"/>
    </location>
</feature>
<feature type="compositionally biased region" description="Low complexity" evidence="4">
    <location>
        <begin position="453"/>
        <end position="476"/>
    </location>
</feature>
<evidence type="ECO:0000256" key="3">
    <source>
        <dbReference type="SAM" id="Coils"/>
    </source>
</evidence>
<dbReference type="InterPro" id="IPR050302">
    <property type="entry name" value="Rab_GAP_TBC_domain"/>
</dbReference>
<keyword evidence="1" id="KW-0343">GTPase activation</keyword>
<accession>A0A9P6KBI2</accession>
<dbReference type="Gene3D" id="1.10.10.750">
    <property type="entry name" value="Ypt/Rab-GAP domain of gyp1p, domain 1"/>
    <property type="match status" value="1"/>
</dbReference>
<evidence type="ECO:0000313" key="7">
    <source>
        <dbReference type="Proteomes" id="UP000780801"/>
    </source>
</evidence>
<dbReference type="EMBL" id="JAABOA010003311">
    <property type="protein sequence ID" value="KAF9578801.1"/>
    <property type="molecule type" value="Genomic_DNA"/>
</dbReference>
<evidence type="ECO:0000259" key="5">
    <source>
        <dbReference type="PROSITE" id="PS50086"/>
    </source>
</evidence>
<feature type="compositionally biased region" description="Polar residues" evidence="4">
    <location>
        <begin position="213"/>
        <end position="237"/>
    </location>
</feature>
<gene>
    <name evidence="6" type="primary">GYP5_2</name>
    <name evidence="6" type="ORF">BGW38_005233</name>
</gene>
<dbReference type="PANTHER" id="PTHR47219">
    <property type="entry name" value="RAB GTPASE-ACTIVATING PROTEIN 1-LIKE"/>
    <property type="match status" value="1"/>
</dbReference>
<feature type="coiled-coil region" evidence="3">
    <location>
        <begin position="894"/>
        <end position="945"/>
    </location>
</feature>
<feature type="compositionally biased region" description="Polar residues" evidence="4">
    <location>
        <begin position="343"/>
        <end position="361"/>
    </location>
</feature>
<feature type="compositionally biased region" description="Low complexity" evidence="4">
    <location>
        <begin position="259"/>
        <end position="269"/>
    </location>
</feature>
<name>A0A9P6KBI2_9FUNG</name>
<feature type="compositionally biased region" description="Pro residues" evidence="4">
    <location>
        <begin position="270"/>
        <end position="282"/>
    </location>
</feature>
<proteinExistence type="predicted"/>
<dbReference type="AlphaFoldDB" id="A0A9P6KBI2"/>
<dbReference type="FunFam" id="1.10.10.750:FF:000003">
    <property type="entry name" value="GTPase activating protein (Evi5)"/>
    <property type="match status" value="1"/>
</dbReference>
<evidence type="ECO:0000256" key="4">
    <source>
        <dbReference type="SAM" id="MobiDB-lite"/>
    </source>
</evidence>